<accession>A0A2S7II10</accession>
<protein>
    <recommendedName>
        <fullName evidence="1">Lipid/polyisoprenoid-binding YceI-like domain-containing protein</fullName>
    </recommendedName>
</protein>
<dbReference type="PANTHER" id="PTHR34406:SF1">
    <property type="entry name" value="PROTEIN YCEI"/>
    <property type="match status" value="1"/>
</dbReference>
<dbReference type="RefSeq" id="WP_104715058.1">
    <property type="nucleotide sequence ID" value="NZ_PTRA01000004.1"/>
</dbReference>
<dbReference type="EMBL" id="PTRA01000004">
    <property type="protein sequence ID" value="PQA55596.1"/>
    <property type="molecule type" value="Genomic_DNA"/>
</dbReference>
<organism evidence="2 3">
    <name type="scientific">Siphonobacter curvatus</name>
    <dbReference type="NCBI Taxonomy" id="2094562"/>
    <lineage>
        <taxon>Bacteria</taxon>
        <taxon>Pseudomonadati</taxon>
        <taxon>Bacteroidota</taxon>
        <taxon>Cytophagia</taxon>
        <taxon>Cytophagales</taxon>
        <taxon>Cytophagaceae</taxon>
        <taxon>Siphonobacter</taxon>
    </lineage>
</organism>
<dbReference type="Proteomes" id="UP000239590">
    <property type="component" value="Unassembled WGS sequence"/>
</dbReference>
<dbReference type="SMART" id="SM00867">
    <property type="entry name" value="YceI"/>
    <property type="match status" value="1"/>
</dbReference>
<dbReference type="OrthoDB" id="9811006at2"/>
<keyword evidence="3" id="KW-1185">Reference proteome</keyword>
<dbReference type="PANTHER" id="PTHR34406">
    <property type="entry name" value="PROTEIN YCEI"/>
    <property type="match status" value="1"/>
</dbReference>
<reference evidence="3" key="1">
    <citation type="submission" date="2018-02" db="EMBL/GenBank/DDBJ databases">
        <title>Genome sequencing of Solimonas sp. HR-BB.</title>
        <authorList>
            <person name="Lee Y."/>
            <person name="Jeon C.O."/>
        </authorList>
    </citation>
    <scope>NUCLEOTIDE SEQUENCE [LARGE SCALE GENOMIC DNA]</scope>
    <source>
        <strain evidence="3">HR-U</strain>
    </source>
</reference>
<proteinExistence type="predicted"/>
<dbReference type="InterPro" id="IPR036761">
    <property type="entry name" value="TTHA0802/YceI-like_sf"/>
</dbReference>
<name>A0A2S7II10_9BACT</name>
<evidence type="ECO:0000259" key="1">
    <source>
        <dbReference type="SMART" id="SM00867"/>
    </source>
</evidence>
<dbReference type="AlphaFoldDB" id="A0A2S7II10"/>
<evidence type="ECO:0000313" key="3">
    <source>
        <dbReference type="Proteomes" id="UP000239590"/>
    </source>
</evidence>
<feature type="domain" description="Lipid/polyisoprenoid-binding YceI-like" evidence="1">
    <location>
        <begin position="6"/>
        <end position="177"/>
    </location>
</feature>
<sequence>MSTLTKWAVDPLHSEVQFKVKHLVISTVTGSFNNFTGGATTNDDFSDFSGAEIHFSLDVNSIDTNQAQRDEHLKSADFFDAETYPHISFLSTSFQKVKGDVYKLTGNLTMKGITKPVEVTAEYGGSAKDAYGNTKIGFEVTGVVNRKEFGLTYNALTETGGLALGEDIKLIANIQLAPQA</sequence>
<evidence type="ECO:0000313" key="2">
    <source>
        <dbReference type="EMBL" id="PQA55596.1"/>
    </source>
</evidence>
<dbReference type="Gene3D" id="2.40.128.110">
    <property type="entry name" value="Lipid/polyisoprenoid-binding, YceI-like"/>
    <property type="match status" value="1"/>
</dbReference>
<dbReference type="SUPFAM" id="SSF101874">
    <property type="entry name" value="YceI-like"/>
    <property type="match status" value="1"/>
</dbReference>
<comment type="caution">
    <text evidence="2">The sequence shown here is derived from an EMBL/GenBank/DDBJ whole genome shotgun (WGS) entry which is preliminary data.</text>
</comment>
<dbReference type="Pfam" id="PF04264">
    <property type="entry name" value="YceI"/>
    <property type="match status" value="1"/>
</dbReference>
<gene>
    <name evidence="2" type="ORF">C5O19_19460</name>
</gene>
<dbReference type="InterPro" id="IPR007372">
    <property type="entry name" value="Lipid/polyisoprenoid-bd_YceI"/>
</dbReference>